<accession>A0ABX9AKE2</accession>
<evidence type="ECO:0000256" key="1">
    <source>
        <dbReference type="SAM" id="MobiDB-lite"/>
    </source>
</evidence>
<evidence type="ECO:0000313" key="3">
    <source>
        <dbReference type="Proteomes" id="UP000825886"/>
    </source>
</evidence>
<reference evidence="2 3" key="1">
    <citation type="submission" date="2021-08" db="EMBL/GenBank/DDBJ databases">
        <title>Culture and genomic analysis of Symbiopectobacterium purcellii sp. nov. gen. nov., isolated from the leafhopper Empoasca decipiens.</title>
        <authorList>
            <person name="Nadal-Jimenez P."/>
            <person name="Siozios S."/>
            <person name="Halliday N."/>
            <person name="Camara M."/>
            <person name="Hurst G.D.D."/>
        </authorList>
    </citation>
    <scope>NUCLEOTIDE SEQUENCE [LARGE SCALE GENOMIC DNA]</scope>
    <source>
        <strain evidence="2 3">SyEd1</strain>
    </source>
</reference>
<sequence>MFSHIPSHSPSLPPPLPLKTEQLNPHDGRDTDGKPSPSCRNVTESLSLIANNAATLTRHQGQETAAPINNPTGLITYISIAEGQHLKHLRNFVDSSYKISGAINDKEQVILQLKDIYSEEYLNKSIAGPDEDMDELIDSFNKQKLYEKFHFIDLFSIYDYGKDGYVNINKTLLALPPGALRPPHIIQLALTLHHLAMKQANDTEYFSNAVPLFRGEVRKSECFENIEEGDTFSSPIFFSTSDDQEVAESFLGDREALREGEINVLYTIEKITPYSGAHLSDIMDDRENEFLFLPDIKFIITEKEFNDEDSTLNVTMSQLPISKNIFFDQLNTLIKQTVFAGDVTKKMSDMTLTPSGMGHRNLDEYLATVKTPDHAMMLLHQINKEASIRAKTAVKHTLDAISHEATTSKKMKIDEAIKPPALSPLTEQDKNREIAYRLKKLKAFRTALDMRKIEQRLSAIRQFNLDSYAAEQGRGASREQGMPLPSPPLPKQ</sequence>
<name>A0ABX9AKE2_9ENTR</name>
<dbReference type="RefSeq" id="WP_222158665.1">
    <property type="nucleotide sequence ID" value="NZ_CP081864.1"/>
</dbReference>
<feature type="region of interest" description="Disordered" evidence="1">
    <location>
        <begin position="471"/>
        <end position="492"/>
    </location>
</feature>
<dbReference type="Gene3D" id="3.90.176.10">
    <property type="entry name" value="Toxin ADP-ribosyltransferase, Chain A, domain 1"/>
    <property type="match status" value="1"/>
</dbReference>
<proteinExistence type="predicted"/>
<organism evidence="2 3">
    <name type="scientific">Symbiopectobacterium purcellii</name>
    <dbReference type="NCBI Taxonomy" id="2871826"/>
    <lineage>
        <taxon>Bacteria</taxon>
        <taxon>Pseudomonadati</taxon>
        <taxon>Pseudomonadota</taxon>
        <taxon>Gammaproteobacteria</taxon>
        <taxon>Enterobacterales</taxon>
        <taxon>Enterobacteriaceae</taxon>
    </lineage>
</organism>
<protein>
    <recommendedName>
        <fullName evidence="4">NAD(+)--protein-arginine ADP-ribosyltransferase</fullName>
    </recommendedName>
</protein>
<keyword evidence="3" id="KW-1185">Reference proteome</keyword>
<dbReference type="SUPFAM" id="SSF56399">
    <property type="entry name" value="ADP-ribosylation"/>
    <property type="match status" value="1"/>
</dbReference>
<evidence type="ECO:0008006" key="4">
    <source>
        <dbReference type="Google" id="ProtNLM"/>
    </source>
</evidence>
<feature type="region of interest" description="Disordered" evidence="1">
    <location>
        <begin position="1"/>
        <end position="39"/>
    </location>
</feature>
<feature type="compositionally biased region" description="Basic and acidic residues" evidence="1">
    <location>
        <begin position="24"/>
        <end position="33"/>
    </location>
</feature>
<dbReference type="Proteomes" id="UP000825886">
    <property type="component" value="Chromosome"/>
</dbReference>
<feature type="compositionally biased region" description="Low complexity" evidence="1">
    <location>
        <begin position="1"/>
        <end position="10"/>
    </location>
</feature>
<gene>
    <name evidence="2" type="ORF">K6K13_20820</name>
</gene>
<evidence type="ECO:0000313" key="2">
    <source>
        <dbReference type="EMBL" id="QZN95573.1"/>
    </source>
</evidence>
<dbReference type="EMBL" id="CP081864">
    <property type="protein sequence ID" value="QZN95573.1"/>
    <property type="molecule type" value="Genomic_DNA"/>
</dbReference>